<evidence type="ECO:0000313" key="2">
    <source>
        <dbReference type="EMBL" id="EIW51769.1"/>
    </source>
</evidence>
<dbReference type="EMBL" id="JH711798">
    <property type="protein sequence ID" value="EIW51769.1"/>
    <property type="molecule type" value="Genomic_DNA"/>
</dbReference>
<dbReference type="OrthoDB" id="3051372at2759"/>
<accession>R7S9Z4</accession>
<proteinExistence type="predicted"/>
<dbReference type="InterPro" id="IPR032466">
    <property type="entry name" value="Metal_Hydrolase"/>
</dbReference>
<dbReference type="SUPFAM" id="SSF51556">
    <property type="entry name" value="Metallo-dependent hydrolases"/>
    <property type="match status" value="1"/>
</dbReference>
<evidence type="ECO:0000313" key="3">
    <source>
        <dbReference type="Proteomes" id="UP000054317"/>
    </source>
</evidence>
<dbReference type="AlphaFoldDB" id="R7S9Z4"/>
<feature type="region of interest" description="Disordered" evidence="1">
    <location>
        <begin position="104"/>
        <end position="124"/>
    </location>
</feature>
<organism evidence="2 3">
    <name type="scientific">Trametes versicolor (strain FP-101664)</name>
    <name type="common">White-rot fungus</name>
    <name type="synonym">Coriolus versicolor</name>
    <dbReference type="NCBI Taxonomy" id="717944"/>
    <lineage>
        <taxon>Eukaryota</taxon>
        <taxon>Fungi</taxon>
        <taxon>Dikarya</taxon>
        <taxon>Basidiomycota</taxon>
        <taxon>Agaricomycotina</taxon>
        <taxon>Agaricomycetes</taxon>
        <taxon>Polyporales</taxon>
        <taxon>Polyporaceae</taxon>
        <taxon>Trametes</taxon>
    </lineage>
</organism>
<dbReference type="RefSeq" id="XP_008045319.1">
    <property type="nucleotide sequence ID" value="XM_008047128.1"/>
</dbReference>
<keyword evidence="3" id="KW-1185">Reference proteome</keyword>
<dbReference type="GeneID" id="19417331"/>
<gene>
    <name evidence="2" type="ORF">TRAVEDRAFT_54195</name>
</gene>
<reference evidence="3" key="1">
    <citation type="journal article" date="2012" name="Science">
        <title>The Paleozoic origin of enzymatic lignin decomposition reconstructed from 31 fungal genomes.</title>
        <authorList>
            <person name="Floudas D."/>
            <person name="Binder M."/>
            <person name="Riley R."/>
            <person name="Barry K."/>
            <person name="Blanchette R.A."/>
            <person name="Henrissat B."/>
            <person name="Martinez A.T."/>
            <person name="Otillar R."/>
            <person name="Spatafora J.W."/>
            <person name="Yadav J.S."/>
            <person name="Aerts A."/>
            <person name="Benoit I."/>
            <person name="Boyd A."/>
            <person name="Carlson A."/>
            <person name="Copeland A."/>
            <person name="Coutinho P.M."/>
            <person name="de Vries R.P."/>
            <person name="Ferreira P."/>
            <person name="Findley K."/>
            <person name="Foster B."/>
            <person name="Gaskell J."/>
            <person name="Glotzer D."/>
            <person name="Gorecki P."/>
            <person name="Heitman J."/>
            <person name="Hesse C."/>
            <person name="Hori C."/>
            <person name="Igarashi K."/>
            <person name="Jurgens J.A."/>
            <person name="Kallen N."/>
            <person name="Kersten P."/>
            <person name="Kohler A."/>
            <person name="Kuees U."/>
            <person name="Kumar T.K.A."/>
            <person name="Kuo A."/>
            <person name="LaButti K."/>
            <person name="Larrondo L.F."/>
            <person name="Lindquist E."/>
            <person name="Ling A."/>
            <person name="Lombard V."/>
            <person name="Lucas S."/>
            <person name="Lundell T."/>
            <person name="Martin R."/>
            <person name="McLaughlin D.J."/>
            <person name="Morgenstern I."/>
            <person name="Morin E."/>
            <person name="Murat C."/>
            <person name="Nagy L.G."/>
            <person name="Nolan M."/>
            <person name="Ohm R.A."/>
            <person name="Patyshakuliyeva A."/>
            <person name="Rokas A."/>
            <person name="Ruiz-Duenas F.J."/>
            <person name="Sabat G."/>
            <person name="Salamov A."/>
            <person name="Samejima M."/>
            <person name="Schmutz J."/>
            <person name="Slot J.C."/>
            <person name="St John F."/>
            <person name="Stenlid J."/>
            <person name="Sun H."/>
            <person name="Sun S."/>
            <person name="Syed K."/>
            <person name="Tsang A."/>
            <person name="Wiebenga A."/>
            <person name="Young D."/>
            <person name="Pisabarro A."/>
            <person name="Eastwood D.C."/>
            <person name="Martin F."/>
            <person name="Cullen D."/>
            <person name="Grigoriev I.V."/>
            <person name="Hibbett D.S."/>
        </authorList>
    </citation>
    <scope>NUCLEOTIDE SEQUENCE [LARGE SCALE GENOMIC DNA]</scope>
    <source>
        <strain evidence="3">FP-101664</strain>
    </source>
</reference>
<dbReference type="KEGG" id="tvs:TRAVEDRAFT_54195"/>
<name>R7S9Z4_TRAVS</name>
<dbReference type="Gene3D" id="3.20.20.140">
    <property type="entry name" value="Metal-dependent hydrolases"/>
    <property type="match status" value="1"/>
</dbReference>
<sequence>MRNTCASASVSSPKIPEAAHVFPGMEFLTARGTILKTKLFRCVAEMHKDALLHSHLDATVNARVLLNIALKHLAIHVRTSTQFTAQTIYYTVLSIFGPLPDASSRERVLRPPPPNGSATDSDAQTTAVLRELDENSGNNVMVPEGMLEVDSTFVRL</sequence>
<protein>
    <submittedName>
        <fullName evidence="2">Uncharacterized protein</fullName>
    </submittedName>
</protein>
<evidence type="ECO:0000256" key="1">
    <source>
        <dbReference type="SAM" id="MobiDB-lite"/>
    </source>
</evidence>
<dbReference type="Proteomes" id="UP000054317">
    <property type="component" value="Unassembled WGS sequence"/>
</dbReference>